<dbReference type="AlphaFoldDB" id="A4TFH2"/>
<accession>A4TFH2</accession>
<feature type="compositionally biased region" description="Polar residues" evidence="1">
    <location>
        <begin position="8"/>
        <end position="29"/>
    </location>
</feature>
<proteinExistence type="predicted"/>
<feature type="region of interest" description="Disordered" evidence="1">
    <location>
        <begin position="78"/>
        <end position="102"/>
    </location>
</feature>
<protein>
    <submittedName>
        <fullName evidence="2">Uncharacterized protein</fullName>
    </submittedName>
</protein>
<dbReference type="STRING" id="350054.Mflv_4639"/>
<organism evidence="2">
    <name type="scientific">Mycolicibacterium gilvum (strain PYR-GCK)</name>
    <name type="common">Mycobacterium gilvum (strain PYR-GCK)</name>
    <dbReference type="NCBI Taxonomy" id="350054"/>
    <lineage>
        <taxon>Bacteria</taxon>
        <taxon>Bacillati</taxon>
        <taxon>Actinomycetota</taxon>
        <taxon>Actinomycetes</taxon>
        <taxon>Mycobacteriales</taxon>
        <taxon>Mycobacteriaceae</taxon>
        <taxon>Mycolicibacterium</taxon>
    </lineage>
</organism>
<dbReference type="KEGG" id="mgi:Mflv_4639"/>
<dbReference type="EMBL" id="CP000656">
    <property type="protein sequence ID" value="ABP47107.1"/>
    <property type="molecule type" value="Genomic_DNA"/>
</dbReference>
<name>A4TFH2_MYCGI</name>
<reference evidence="2" key="1">
    <citation type="submission" date="2007-04" db="EMBL/GenBank/DDBJ databases">
        <authorList>
            <consortium name="US DOE Joint Genome Institute"/>
            <person name="Copeland A."/>
            <person name="Lucas S."/>
            <person name="Lapidus A."/>
            <person name="Barry K."/>
            <person name="Detter J.C."/>
            <person name="Glavina del Rio T."/>
            <person name="Hammon N."/>
            <person name="Israni S."/>
            <person name="Dalin E."/>
            <person name="Tice H."/>
            <person name="Pitluck S."/>
            <person name="Chain P."/>
            <person name="Malfatti S."/>
            <person name="Shin M."/>
            <person name="Vergez L."/>
            <person name="Schmutz J."/>
            <person name="Larimer F."/>
            <person name="Land M."/>
            <person name="Hauser L."/>
            <person name="Kyrpides N."/>
            <person name="Mikhailova N."/>
            <person name="Miller C."/>
            <person name="Richardson P."/>
        </authorList>
    </citation>
    <scope>NUCLEOTIDE SEQUENCE</scope>
    <source>
        <strain evidence="2">PYR-GCK</strain>
    </source>
</reference>
<feature type="region of interest" description="Disordered" evidence="1">
    <location>
        <begin position="1"/>
        <end position="29"/>
    </location>
</feature>
<evidence type="ECO:0000313" key="2">
    <source>
        <dbReference type="EMBL" id="ABP47107.1"/>
    </source>
</evidence>
<dbReference type="HOGENOM" id="CLU_1968087_0_0_11"/>
<dbReference type="eggNOG" id="COG3328">
    <property type="taxonomic scope" value="Bacteria"/>
</dbReference>
<evidence type="ECO:0000256" key="1">
    <source>
        <dbReference type="SAM" id="MobiDB-lite"/>
    </source>
</evidence>
<sequence>MVGIGRSAKNSYSKGTTMKKSNQIQSVDVSASAVPERVSVAMSEIAENMSEGLLALAVGAGLQVMAALMEADVTALAGPKGRHDQARTAVRHGRERGSVTLGGRRVPVTRPRVRAADGTGEFGGRVL</sequence>
<reference evidence="2" key="2">
    <citation type="journal article" date="2013" name="PLoS ONE">
        <title>A Gene Expression Study of the Activities of Aromatic Ring-Cleavage Dioxygenases in Mycobacterium gilvum PYR-GCK to Changes in Salinity and pH during Pyrene Degradation.</title>
        <authorList>
            <person name="Badejo A.C."/>
            <person name="Badejo A.O."/>
            <person name="Shin K.H."/>
            <person name="Chai Y.G."/>
        </authorList>
    </citation>
    <scope>NUCLEOTIDE SEQUENCE [LARGE SCALE GENOMIC DNA]</scope>
    <source>
        <strain evidence="2">PYR-GCK</strain>
    </source>
</reference>
<gene>
    <name evidence="2" type="ordered locus">Mflv_4639</name>
</gene>